<dbReference type="InterPro" id="IPR024455">
    <property type="entry name" value="Phage_capsid"/>
</dbReference>
<dbReference type="Gene3D" id="3.30.2400.10">
    <property type="entry name" value="Major capsid protein gp5"/>
    <property type="match status" value="1"/>
</dbReference>
<comment type="caution">
    <text evidence="3">The sequence shown here is derived from an EMBL/GenBank/DDBJ whole genome shotgun (WGS) entry which is preliminary data.</text>
</comment>
<evidence type="ECO:0000259" key="2">
    <source>
        <dbReference type="Pfam" id="PF05065"/>
    </source>
</evidence>
<dbReference type="Gene3D" id="3.30.2320.10">
    <property type="entry name" value="hypothetical protein PF0899 domain"/>
    <property type="match status" value="1"/>
</dbReference>
<dbReference type="RefSeq" id="WP_378975800.1">
    <property type="nucleotide sequence ID" value="NZ_JBHSWN010000003.1"/>
</dbReference>
<comment type="subcellular location">
    <subcellularLocation>
        <location evidence="1">Virion</location>
    </subcellularLocation>
</comment>
<reference evidence="4" key="1">
    <citation type="journal article" date="2019" name="Int. J. Syst. Evol. Microbiol.">
        <title>The Global Catalogue of Microorganisms (GCM) 10K type strain sequencing project: providing services to taxonomists for standard genome sequencing and annotation.</title>
        <authorList>
            <consortium name="The Broad Institute Genomics Platform"/>
            <consortium name="The Broad Institute Genome Sequencing Center for Infectious Disease"/>
            <person name="Wu L."/>
            <person name="Ma J."/>
        </authorList>
    </citation>
    <scope>NUCLEOTIDE SEQUENCE [LARGE SCALE GENOMIC DNA]</scope>
    <source>
        <strain evidence="4">CCUG 48316</strain>
    </source>
</reference>
<dbReference type="InterPro" id="IPR054612">
    <property type="entry name" value="Phage_capsid-like_C"/>
</dbReference>
<dbReference type="Pfam" id="PF05065">
    <property type="entry name" value="Phage_capsid"/>
    <property type="match status" value="1"/>
</dbReference>
<accession>A0ABW2BTI4</accession>
<dbReference type="SUPFAM" id="SSF56563">
    <property type="entry name" value="Major capsid protein gp5"/>
    <property type="match status" value="1"/>
</dbReference>
<evidence type="ECO:0000313" key="3">
    <source>
        <dbReference type="EMBL" id="MFC6792944.1"/>
    </source>
</evidence>
<keyword evidence="4" id="KW-1185">Reference proteome</keyword>
<gene>
    <name evidence="3" type="ORF">ACFQE0_27340</name>
</gene>
<dbReference type="Proteomes" id="UP001596292">
    <property type="component" value="Unassembled WGS sequence"/>
</dbReference>
<dbReference type="NCBIfam" id="TIGR01554">
    <property type="entry name" value="major_cap_HK97"/>
    <property type="match status" value="1"/>
</dbReference>
<evidence type="ECO:0000313" key="4">
    <source>
        <dbReference type="Proteomes" id="UP001596292"/>
    </source>
</evidence>
<evidence type="ECO:0000256" key="1">
    <source>
        <dbReference type="ARBA" id="ARBA00004328"/>
    </source>
</evidence>
<proteinExistence type="predicted"/>
<dbReference type="EMBL" id="JBHSWN010000003">
    <property type="protein sequence ID" value="MFC6792944.1"/>
    <property type="molecule type" value="Genomic_DNA"/>
</dbReference>
<sequence length="298" mass="32009">MQSGDPSQGGYLAPVEWDRTVSRKLTTVSPMRRIANVVSTTTGGFSKVWAGSGWGSGWVGETAVRPQTTTPQLAAVTFRAGELYAQPALTNILLDDAQFDIQNWLAGEVADTFAQQEGIAFLAGDGVNKPQGLLTYTDAINPTPLHPGGNLVIVPSGAANNVTGDGLIEFALSLPAPYRVGARWLMSSLTAASVRKLKDGQGNYLWNNDYRTDQPASLLGFPVEIDENMPSVVAGNTPIAFGDFKRGYLINDRYGIRVLRDPYTQKGWTLYYTTKRMGGGVSDPNAIRLLKIATAPGP</sequence>
<organism evidence="3 4">
    <name type="scientific">Methylobacterium komagatae</name>
    <dbReference type="NCBI Taxonomy" id="374425"/>
    <lineage>
        <taxon>Bacteria</taxon>
        <taxon>Pseudomonadati</taxon>
        <taxon>Pseudomonadota</taxon>
        <taxon>Alphaproteobacteria</taxon>
        <taxon>Hyphomicrobiales</taxon>
        <taxon>Methylobacteriaceae</taxon>
        <taxon>Methylobacterium</taxon>
    </lineage>
</organism>
<name>A0ABW2BTI4_9HYPH</name>
<protein>
    <submittedName>
        <fullName evidence="3">Phage major capsid protein</fullName>
    </submittedName>
</protein>
<feature type="domain" description="Phage capsid-like C-terminal" evidence="2">
    <location>
        <begin position="9"/>
        <end position="291"/>
    </location>
</feature>